<dbReference type="AlphaFoldDB" id="A0A4Y2UVV2"/>
<reference evidence="1 2" key="1">
    <citation type="journal article" date="2019" name="Sci. Rep.">
        <title>Orb-weaving spider Araneus ventricosus genome elucidates the spidroin gene catalogue.</title>
        <authorList>
            <person name="Kono N."/>
            <person name="Nakamura H."/>
            <person name="Ohtoshi R."/>
            <person name="Moran D.A.P."/>
            <person name="Shinohara A."/>
            <person name="Yoshida Y."/>
            <person name="Fujiwara M."/>
            <person name="Mori M."/>
            <person name="Tomita M."/>
            <person name="Arakawa K."/>
        </authorList>
    </citation>
    <scope>NUCLEOTIDE SEQUENCE [LARGE SCALE GENOMIC DNA]</scope>
</reference>
<sequence>MPYNPYITKKYSARINIEICTSIKSIKYIFVYLYTDHDCAKIVFEDNGQGSFIWDGIKTFLDARYVSAPEAIWRLLEEKTYEKSHAIIRLPGNCQCICQICSLCISMMMKNVKHCKELLKETPC</sequence>
<name>A0A4Y2UVV2_ARAVE</name>
<dbReference type="EMBL" id="BGPR01039608">
    <property type="protein sequence ID" value="GBO15597.1"/>
    <property type="molecule type" value="Genomic_DNA"/>
</dbReference>
<proteinExistence type="predicted"/>
<accession>A0A4Y2UVV2</accession>
<evidence type="ECO:0000313" key="1">
    <source>
        <dbReference type="EMBL" id="GBO15597.1"/>
    </source>
</evidence>
<comment type="caution">
    <text evidence="1">The sequence shown here is derived from an EMBL/GenBank/DDBJ whole genome shotgun (WGS) entry which is preliminary data.</text>
</comment>
<organism evidence="1 2">
    <name type="scientific">Araneus ventricosus</name>
    <name type="common">Orbweaver spider</name>
    <name type="synonym">Epeira ventricosa</name>
    <dbReference type="NCBI Taxonomy" id="182803"/>
    <lineage>
        <taxon>Eukaryota</taxon>
        <taxon>Metazoa</taxon>
        <taxon>Ecdysozoa</taxon>
        <taxon>Arthropoda</taxon>
        <taxon>Chelicerata</taxon>
        <taxon>Arachnida</taxon>
        <taxon>Araneae</taxon>
        <taxon>Araneomorphae</taxon>
        <taxon>Entelegynae</taxon>
        <taxon>Araneoidea</taxon>
        <taxon>Araneidae</taxon>
        <taxon>Araneus</taxon>
    </lineage>
</organism>
<gene>
    <name evidence="1" type="ORF">AVEN_176589_1</name>
</gene>
<protein>
    <submittedName>
        <fullName evidence="1">Uncharacterized protein</fullName>
    </submittedName>
</protein>
<keyword evidence="2" id="KW-1185">Reference proteome</keyword>
<evidence type="ECO:0000313" key="2">
    <source>
        <dbReference type="Proteomes" id="UP000499080"/>
    </source>
</evidence>
<dbReference type="Proteomes" id="UP000499080">
    <property type="component" value="Unassembled WGS sequence"/>
</dbReference>